<keyword evidence="4 6" id="KW-0520">NAD</keyword>
<dbReference type="Pfam" id="PF02525">
    <property type="entry name" value="Flavodoxin_2"/>
    <property type="match status" value="1"/>
</dbReference>
<dbReference type="GO" id="GO:0016652">
    <property type="term" value="F:oxidoreductase activity, acting on NAD(P)H as acceptor"/>
    <property type="evidence" value="ECO:0007669"/>
    <property type="project" value="UniProtKB-UniRule"/>
</dbReference>
<dbReference type="HAMAP" id="MF_01216">
    <property type="entry name" value="Azoreductase_type1"/>
    <property type="match status" value="1"/>
</dbReference>
<gene>
    <name evidence="6" type="primary">azoR</name>
    <name evidence="8" type="ORF">HJG54_02505</name>
</gene>
<dbReference type="AlphaFoldDB" id="A0AA96WB40"/>
<evidence type="ECO:0000259" key="7">
    <source>
        <dbReference type="Pfam" id="PF02525"/>
    </source>
</evidence>
<feature type="binding site" evidence="6">
    <location>
        <begin position="101"/>
        <end position="104"/>
    </location>
    <ligand>
        <name>FMN</name>
        <dbReference type="ChEBI" id="CHEBI:58210"/>
    </ligand>
</feature>
<dbReference type="InterPro" id="IPR023048">
    <property type="entry name" value="NADH:quinone_OxRdtase_FMN_depd"/>
</dbReference>
<feature type="binding site" evidence="6">
    <location>
        <begin position="21"/>
        <end position="23"/>
    </location>
    <ligand>
        <name>FMN</name>
        <dbReference type="ChEBI" id="CHEBI:58210"/>
    </ligand>
</feature>
<dbReference type="PANTHER" id="PTHR43741">
    <property type="entry name" value="FMN-DEPENDENT NADH-AZOREDUCTASE 1"/>
    <property type="match status" value="1"/>
</dbReference>
<evidence type="ECO:0000256" key="3">
    <source>
        <dbReference type="ARBA" id="ARBA00023002"/>
    </source>
</evidence>
<dbReference type="GO" id="GO:0009055">
    <property type="term" value="F:electron transfer activity"/>
    <property type="evidence" value="ECO:0007669"/>
    <property type="project" value="UniProtKB-UniRule"/>
</dbReference>
<dbReference type="InterPro" id="IPR003680">
    <property type="entry name" value="Flavodoxin_fold"/>
</dbReference>
<evidence type="ECO:0000256" key="1">
    <source>
        <dbReference type="ARBA" id="ARBA00022630"/>
    </source>
</evidence>
<name>A0AA96WB40_9CYAN</name>
<protein>
    <recommendedName>
        <fullName evidence="6">FMN dependent NADH:quinone oxidoreductase</fullName>
        <ecNumber evidence="6">1.6.5.-</ecNumber>
    </recommendedName>
    <alternativeName>
        <fullName evidence="6">Azo-dye reductase</fullName>
    </alternativeName>
    <alternativeName>
        <fullName evidence="6">FMN-dependent NADH-azo compound oxidoreductase</fullName>
    </alternativeName>
    <alternativeName>
        <fullName evidence="6">FMN-dependent NADH-azoreductase</fullName>
        <ecNumber evidence="6">1.7.1.17</ecNumber>
    </alternativeName>
</protein>
<dbReference type="GO" id="GO:0010181">
    <property type="term" value="F:FMN binding"/>
    <property type="evidence" value="ECO:0007669"/>
    <property type="project" value="UniProtKB-UniRule"/>
</dbReference>
<dbReference type="EMBL" id="CP053586">
    <property type="protein sequence ID" value="WNZ21849.1"/>
    <property type="molecule type" value="Genomic_DNA"/>
</dbReference>
<dbReference type="SUPFAM" id="SSF52218">
    <property type="entry name" value="Flavoproteins"/>
    <property type="match status" value="1"/>
</dbReference>
<comment type="cofactor">
    <cofactor evidence="6">
        <name>FMN</name>
        <dbReference type="ChEBI" id="CHEBI:58210"/>
    </cofactor>
    <text evidence="6">Binds 1 FMN per subunit.</text>
</comment>
<feature type="binding site" evidence="6">
    <location>
        <position position="15"/>
    </location>
    <ligand>
        <name>FMN</name>
        <dbReference type="ChEBI" id="CHEBI:58210"/>
    </ligand>
</feature>
<evidence type="ECO:0000256" key="2">
    <source>
        <dbReference type="ARBA" id="ARBA00022643"/>
    </source>
</evidence>
<dbReference type="InterPro" id="IPR029039">
    <property type="entry name" value="Flavoprotein-like_sf"/>
</dbReference>
<organism evidence="8">
    <name type="scientific">Leptolyngbya sp. NK1-12</name>
    <dbReference type="NCBI Taxonomy" id="2547451"/>
    <lineage>
        <taxon>Bacteria</taxon>
        <taxon>Bacillati</taxon>
        <taxon>Cyanobacteriota</taxon>
        <taxon>Cyanophyceae</taxon>
        <taxon>Leptolyngbyales</taxon>
        <taxon>Leptolyngbyaceae</taxon>
        <taxon>Leptolyngbya group</taxon>
        <taxon>Leptolyngbya</taxon>
    </lineage>
</organism>
<reference evidence="8" key="1">
    <citation type="submission" date="2020-05" db="EMBL/GenBank/DDBJ databases">
        <authorList>
            <person name="Zhu T."/>
            <person name="Keshari N."/>
            <person name="Lu X."/>
        </authorList>
    </citation>
    <scope>NUCLEOTIDE SEQUENCE</scope>
    <source>
        <strain evidence="8">NK1-12</strain>
    </source>
</reference>
<comment type="catalytic activity">
    <reaction evidence="5">
        <text>N,N-dimethyl-1,4-phenylenediamine + anthranilate + 2 NAD(+) = 2-(4-dimethylaminophenyl)diazenylbenzoate + 2 NADH + 2 H(+)</text>
        <dbReference type="Rhea" id="RHEA:55872"/>
        <dbReference type="ChEBI" id="CHEBI:15378"/>
        <dbReference type="ChEBI" id="CHEBI:15783"/>
        <dbReference type="ChEBI" id="CHEBI:16567"/>
        <dbReference type="ChEBI" id="CHEBI:57540"/>
        <dbReference type="ChEBI" id="CHEBI:57945"/>
        <dbReference type="ChEBI" id="CHEBI:71579"/>
        <dbReference type="EC" id="1.7.1.17"/>
    </reaction>
    <physiologicalReaction direction="right-to-left" evidence="5">
        <dbReference type="Rhea" id="RHEA:55874"/>
    </physiologicalReaction>
</comment>
<comment type="function">
    <text evidence="6">Quinone reductase that provides resistance to thiol-specific stress caused by electrophilic quinones.</text>
</comment>
<comment type="function">
    <text evidence="6">Also exhibits azoreductase activity. Catalyzes the reductive cleavage of the azo bond in aromatic azo compounds to the corresponding amines.</text>
</comment>
<dbReference type="EC" id="1.7.1.17" evidence="6"/>
<keyword evidence="3 6" id="KW-0560">Oxidoreductase</keyword>
<comment type="caution">
    <text evidence="6">Lacks conserved residue(s) required for the propagation of feature annotation.</text>
</comment>
<sequence length="211" mass="24338">MSVSQRPLLLHLDSSPRLQQSFSRRLTQRFVDTWEQANPNSRILYRDIGRFPVPHIDELWAAAYEAEPTSRTPEMQAALTLSDRFINELVTAERYVFGIPMYNLTIPSSFKAYIDQIVRRDRTVSFQTGNPEGALKNKKLLVITTRKFSYRSDSGRAERDFQEPYLRSIFAILGVTDITFVHADHLAAEVDIQQRFLAEAEQTLDALALQW</sequence>
<evidence type="ECO:0000256" key="5">
    <source>
        <dbReference type="ARBA" id="ARBA00048542"/>
    </source>
</evidence>
<evidence type="ECO:0000256" key="4">
    <source>
        <dbReference type="ARBA" id="ARBA00023027"/>
    </source>
</evidence>
<dbReference type="RefSeq" id="WP_316433157.1">
    <property type="nucleotide sequence ID" value="NZ_CP053586.1"/>
</dbReference>
<comment type="subunit">
    <text evidence="6">Homodimer.</text>
</comment>
<feature type="domain" description="Flavodoxin-like fold" evidence="7">
    <location>
        <begin position="9"/>
        <end position="205"/>
    </location>
</feature>
<proteinExistence type="inferred from homology"/>
<dbReference type="GO" id="GO:0016655">
    <property type="term" value="F:oxidoreductase activity, acting on NAD(P)H, quinone or similar compound as acceptor"/>
    <property type="evidence" value="ECO:0007669"/>
    <property type="project" value="InterPro"/>
</dbReference>
<evidence type="ECO:0000313" key="8">
    <source>
        <dbReference type="EMBL" id="WNZ21849.1"/>
    </source>
</evidence>
<dbReference type="InterPro" id="IPR050104">
    <property type="entry name" value="FMN-dep_NADH:Q_OxRdtase_AzoR1"/>
</dbReference>
<comment type="catalytic activity">
    <reaction evidence="6">
        <text>2 a quinone + NADH + H(+) = 2 a 1,4-benzosemiquinone + NAD(+)</text>
        <dbReference type="Rhea" id="RHEA:65952"/>
        <dbReference type="ChEBI" id="CHEBI:15378"/>
        <dbReference type="ChEBI" id="CHEBI:57540"/>
        <dbReference type="ChEBI" id="CHEBI:57945"/>
        <dbReference type="ChEBI" id="CHEBI:132124"/>
        <dbReference type="ChEBI" id="CHEBI:134225"/>
    </reaction>
</comment>
<dbReference type="PANTHER" id="PTHR43741:SF2">
    <property type="entry name" value="FMN-DEPENDENT NADH:QUINONE OXIDOREDUCTASE"/>
    <property type="match status" value="1"/>
</dbReference>
<dbReference type="Gene3D" id="3.40.50.360">
    <property type="match status" value="1"/>
</dbReference>
<evidence type="ECO:0000256" key="6">
    <source>
        <dbReference type="HAMAP-Rule" id="MF_01216"/>
    </source>
</evidence>
<keyword evidence="2 6" id="KW-0288">FMN</keyword>
<keyword evidence="1 6" id="KW-0285">Flavoprotein</keyword>
<accession>A0AA96WB40</accession>
<comment type="similarity">
    <text evidence="6">Belongs to the azoreductase type 1 family.</text>
</comment>
<dbReference type="EC" id="1.6.5.-" evidence="6"/>